<dbReference type="Pfam" id="PF11306">
    <property type="entry name" value="DUF3108"/>
    <property type="match status" value="1"/>
</dbReference>
<accession>A0A450UDB8</accession>
<sequence>MMRFFVLMLGGVFGGLFPNFAAPFPEHFSATYTVTARNMTIGQAKWSLMPMGEGSYRYDAVTFPRGVLALLHKSRRAEHSEWRYQGERIRPLLYRYHRGGKKGRRVEVVFDWGRGVVRNTAKGKTWQMPVPPDTLDKNVYVLALMRDLGKGLRNFEYAIADGGRIKTYRFSFVGEESLDTALGPVETLLIERIRETLARETTFWCAPKFDYLPVKVVHREKDDTTITLRIDGFSE</sequence>
<feature type="signal peptide" evidence="1">
    <location>
        <begin position="1"/>
        <end position="21"/>
    </location>
</feature>
<evidence type="ECO:0000313" key="2">
    <source>
        <dbReference type="EMBL" id="VFJ88822.1"/>
    </source>
</evidence>
<proteinExistence type="predicted"/>
<dbReference type="EMBL" id="CAADFG010000011">
    <property type="protein sequence ID" value="VFJ88822.1"/>
    <property type="molecule type" value="Genomic_DNA"/>
</dbReference>
<organism evidence="3">
    <name type="scientific">Candidatus Kentrum eta</name>
    <dbReference type="NCBI Taxonomy" id="2126337"/>
    <lineage>
        <taxon>Bacteria</taxon>
        <taxon>Pseudomonadati</taxon>
        <taxon>Pseudomonadota</taxon>
        <taxon>Gammaproteobacteria</taxon>
        <taxon>Candidatus Kentrum</taxon>
    </lineage>
</organism>
<reference evidence="3" key="1">
    <citation type="submission" date="2019-02" db="EMBL/GenBank/DDBJ databases">
        <authorList>
            <person name="Gruber-Vodicka R. H."/>
            <person name="Seah K. B. B."/>
        </authorList>
    </citation>
    <scope>NUCLEOTIDE SEQUENCE</scope>
    <source>
        <strain evidence="4">BECK_SA2B12</strain>
        <strain evidence="2">BECK_SA2B15</strain>
        <strain evidence="3">BECK_SA2B20</strain>
    </source>
</reference>
<gene>
    <name evidence="2" type="ORF">BECKH772A_GA0070896_1001114</name>
    <name evidence="3" type="ORF">BECKH772B_GA0070898_1000916</name>
    <name evidence="4" type="ORF">BECKH772C_GA0070978_1001014</name>
</gene>
<dbReference type="EMBL" id="CAADFI010000009">
    <property type="protein sequence ID" value="VFJ90378.1"/>
    <property type="molecule type" value="Genomic_DNA"/>
</dbReference>
<evidence type="ECO:0008006" key="5">
    <source>
        <dbReference type="Google" id="ProtNLM"/>
    </source>
</evidence>
<name>A0A450UDB8_9GAMM</name>
<keyword evidence="1" id="KW-0732">Signal</keyword>
<dbReference type="AlphaFoldDB" id="A0A450UDB8"/>
<dbReference type="InterPro" id="IPR021457">
    <property type="entry name" value="DUF3108"/>
</dbReference>
<evidence type="ECO:0000313" key="3">
    <source>
        <dbReference type="EMBL" id="VFJ90378.1"/>
    </source>
</evidence>
<dbReference type="EMBL" id="CAADFJ010000010">
    <property type="protein sequence ID" value="VFJ97026.1"/>
    <property type="molecule type" value="Genomic_DNA"/>
</dbReference>
<feature type="chain" id="PRO_5036354158" description="DUF3108 domain-containing protein" evidence="1">
    <location>
        <begin position="22"/>
        <end position="235"/>
    </location>
</feature>
<evidence type="ECO:0000256" key="1">
    <source>
        <dbReference type="SAM" id="SignalP"/>
    </source>
</evidence>
<protein>
    <recommendedName>
        <fullName evidence="5">DUF3108 domain-containing protein</fullName>
    </recommendedName>
</protein>
<evidence type="ECO:0000313" key="4">
    <source>
        <dbReference type="EMBL" id="VFJ97026.1"/>
    </source>
</evidence>